<comment type="caution">
    <text evidence="2">The sequence shown here is derived from an EMBL/GenBank/DDBJ whole genome shotgun (WGS) entry which is preliminary data.</text>
</comment>
<dbReference type="OrthoDB" id="10593228at2759"/>
<proteinExistence type="predicted"/>
<gene>
    <name evidence="2" type="ORF">PDIGIT_LOCUS15522</name>
</gene>
<name>A0A9W4UX46_9PLEO</name>
<feature type="compositionally biased region" description="Basic and acidic residues" evidence="1">
    <location>
        <begin position="223"/>
        <end position="237"/>
    </location>
</feature>
<evidence type="ECO:0000256" key="1">
    <source>
        <dbReference type="SAM" id="MobiDB-lite"/>
    </source>
</evidence>
<feature type="region of interest" description="Disordered" evidence="1">
    <location>
        <begin position="304"/>
        <end position="371"/>
    </location>
</feature>
<dbReference type="Proteomes" id="UP001152607">
    <property type="component" value="Unassembled WGS sequence"/>
</dbReference>
<keyword evidence="3" id="KW-1185">Reference proteome</keyword>
<sequence>MPTGDYKSRLADIASSEKSDAECETIPTLYSVCSRNTYDILDDEEFLKRSIVRDDNKSIVDGVIPGSVWTNARPPPAEPSTKIIHSIEDLNSQVETNQQFRQNEVMNDTKREAMHAQAGGKATSSSFRQRSEKQTYNYLLPHKRIAEKIHESNRSPSKCIRNISSGSIDRFRDKVNINAEKLALTYTNLRQSQAKDGATDEISKEVTTSAIYPGSPTEVATEDGNRGELGSIRDNEHQQNSPASGIQSDTEDKCIPIIFPVIPVLGNALNVGERILPPSASQDAFNSVKDARINGKLNFESRVSETEQTQCAPFNSTASSHSTKDLSQRFLQDQKRKRYPISTSARRETIFSQNARPKPQARSAKVNRSRKSVVPIIRKYRHLDSSRSYLHD</sequence>
<organism evidence="2 3">
    <name type="scientific">Periconia digitata</name>
    <dbReference type="NCBI Taxonomy" id="1303443"/>
    <lineage>
        <taxon>Eukaryota</taxon>
        <taxon>Fungi</taxon>
        <taxon>Dikarya</taxon>
        <taxon>Ascomycota</taxon>
        <taxon>Pezizomycotina</taxon>
        <taxon>Dothideomycetes</taxon>
        <taxon>Pleosporomycetidae</taxon>
        <taxon>Pleosporales</taxon>
        <taxon>Massarineae</taxon>
        <taxon>Periconiaceae</taxon>
        <taxon>Periconia</taxon>
    </lineage>
</organism>
<accession>A0A9W4UX46</accession>
<feature type="region of interest" description="Disordered" evidence="1">
    <location>
        <begin position="196"/>
        <end position="249"/>
    </location>
</feature>
<feature type="compositionally biased region" description="Polar residues" evidence="1">
    <location>
        <begin position="306"/>
        <end position="321"/>
    </location>
</feature>
<evidence type="ECO:0000313" key="3">
    <source>
        <dbReference type="Proteomes" id="UP001152607"/>
    </source>
</evidence>
<reference evidence="2" key="1">
    <citation type="submission" date="2023-01" db="EMBL/GenBank/DDBJ databases">
        <authorList>
            <person name="Van Ghelder C."/>
            <person name="Rancurel C."/>
        </authorList>
    </citation>
    <scope>NUCLEOTIDE SEQUENCE</scope>
    <source>
        <strain evidence="2">CNCM I-4278</strain>
    </source>
</reference>
<dbReference type="AlphaFoldDB" id="A0A9W4UX46"/>
<evidence type="ECO:0000313" key="2">
    <source>
        <dbReference type="EMBL" id="CAI6342317.1"/>
    </source>
</evidence>
<feature type="compositionally biased region" description="Polar residues" evidence="1">
    <location>
        <begin position="238"/>
        <end position="248"/>
    </location>
</feature>
<dbReference type="EMBL" id="CAOQHR010000013">
    <property type="protein sequence ID" value="CAI6342317.1"/>
    <property type="molecule type" value="Genomic_DNA"/>
</dbReference>
<protein>
    <submittedName>
        <fullName evidence="2">Uncharacterized protein</fullName>
    </submittedName>
</protein>